<keyword evidence="3" id="KW-0804">Transcription</keyword>
<evidence type="ECO:0000256" key="1">
    <source>
        <dbReference type="ARBA" id="ARBA00023015"/>
    </source>
</evidence>
<dbReference type="GO" id="GO:0003700">
    <property type="term" value="F:DNA-binding transcription factor activity"/>
    <property type="evidence" value="ECO:0007669"/>
    <property type="project" value="TreeGrafter"/>
</dbReference>
<gene>
    <name evidence="6" type="ORF">SAMN04488548_1341574</name>
</gene>
<dbReference type="Pfam" id="PF00440">
    <property type="entry name" value="TetR_N"/>
    <property type="match status" value="1"/>
</dbReference>
<dbReference type="Proteomes" id="UP000183180">
    <property type="component" value="Unassembled WGS sequence"/>
</dbReference>
<proteinExistence type="predicted"/>
<evidence type="ECO:0000256" key="4">
    <source>
        <dbReference type="PROSITE-ProRule" id="PRU00335"/>
    </source>
</evidence>
<keyword evidence="1" id="KW-0805">Transcription regulation</keyword>
<dbReference type="GO" id="GO:0000976">
    <property type="term" value="F:transcription cis-regulatory region binding"/>
    <property type="evidence" value="ECO:0007669"/>
    <property type="project" value="TreeGrafter"/>
</dbReference>
<evidence type="ECO:0000313" key="6">
    <source>
        <dbReference type="EMBL" id="SDU49356.1"/>
    </source>
</evidence>
<keyword evidence="2 4" id="KW-0238">DNA-binding</keyword>
<dbReference type="PANTHER" id="PTHR30055">
    <property type="entry name" value="HTH-TYPE TRANSCRIPTIONAL REGULATOR RUTR"/>
    <property type="match status" value="1"/>
</dbReference>
<dbReference type="STRING" id="158898.SAMN04488548_1341574"/>
<evidence type="ECO:0000256" key="3">
    <source>
        <dbReference type="ARBA" id="ARBA00023163"/>
    </source>
</evidence>
<organism evidence="6 7">
    <name type="scientific">Gordonia westfalica</name>
    <dbReference type="NCBI Taxonomy" id="158898"/>
    <lineage>
        <taxon>Bacteria</taxon>
        <taxon>Bacillati</taxon>
        <taxon>Actinomycetota</taxon>
        <taxon>Actinomycetes</taxon>
        <taxon>Mycobacteriales</taxon>
        <taxon>Gordoniaceae</taxon>
        <taxon>Gordonia</taxon>
    </lineage>
</organism>
<evidence type="ECO:0000256" key="2">
    <source>
        <dbReference type="ARBA" id="ARBA00023125"/>
    </source>
</evidence>
<accession>A0A1H2IZM8</accession>
<evidence type="ECO:0000313" key="7">
    <source>
        <dbReference type="Proteomes" id="UP000183180"/>
    </source>
</evidence>
<dbReference type="RefSeq" id="WP_074852877.1">
    <property type="nucleotide sequence ID" value="NZ_FNLM01000034.1"/>
</dbReference>
<dbReference type="InterPro" id="IPR009057">
    <property type="entry name" value="Homeodomain-like_sf"/>
</dbReference>
<dbReference type="InterPro" id="IPR050109">
    <property type="entry name" value="HTH-type_TetR-like_transc_reg"/>
</dbReference>
<sequence>MADAAVPDGVAKSRERVRHVDKFAKRRGELADATLVTLGELGYARTSLREIAQKTEFTHGLLHYYFRDKVELITFGVRRYKEKCVRRYDDAIAPATSPEELAEAFADAMVATLVDEAPMHRLWYDLRTQSMFEEALRDTVIDLDSQLEAMIWRVVLAYSELVGRGPAVSEFGAYSRFDGLFENCLVRYCAGDDAIPEVLRRQARELLAATVGRADED</sequence>
<dbReference type="AlphaFoldDB" id="A0A1H2IZM8"/>
<dbReference type="PROSITE" id="PS50977">
    <property type="entry name" value="HTH_TETR_2"/>
    <property type="match status" value="1"/>
</dbReference>
<dbReference type="Gene3D" id="1.10.357.10">
    <property type="entry name" value="Tetracycline Repressor, domain 2"/>
    <property type="match status" value="1"/>
</dbReference>
<reference evidence="6 7" key="1">
    <citation type="submission" date="2016-10" db="EMBL/GenBank/DDBJ databases">
        <authorList>
            <person name="de Groot N.N."/>
        </authorList>
    </citation>
    <scope>NUCLEOTIDE SEQUENCE [LARGE SCALE GENOMIC DNA]</scope>
    <source>
        <strain evidence="6 7">DSM 44215</strain>
    </source>
</reference>
<feature type="DNA-binding region" description="H-T-H motif" evidence="4">
    <location>
        <begin position="47"/>
        <end position="66"/>
    </location>
</feature>
<dbReference type="EMBL" id="FNLM01000034">
    <property type="protein sequence ID" value="SDU49356.1"/>
    <property type="molecule type" value="Genomic_DNA"/>
</dbReference>
<feature type="domain" description="HTH tetR-type" evidence="5">
    <location>
        <begin position="24"/>
        <end position="84"/>
    </location>
</feature>
<evidence type="ECO:0000259" key="5">
    <source>
        <dbReference type="PROSITE" id="PS50977"/>
    </source>
</evidence>
<dbReference type="InterPro" id="IPR001647">
    <property type="entry name" value="HTH_TetR"/>
</dbReference>
<dbReference type="SUPFAM" id="SSF46689">
    <property type="entry name" value="Homeodomain-like"/>
    <property type="match status" value="1"/>
</dbReference>
<dbReference type="PANTHER" id="PTHR30055:SF234">
    <property type="entry name" value="HTH-TYPE TRANSCRIPTIONAL REGULATOR BETI"/>
    <property type="match status" value="1"/>
</dbReference>
<name>A0A1H2IZM8_9ACTN</name>
<dbReference type="OrthoDB" id="8220622at2"/>
<protein>
    <submittedName>
        <fullName evidence="6">DNA-binding transcriptional regulator, AcrR family</fullName>
    </submittedName>
</protein>